<accession>A0A5P2HAU8</accession>
<proteinExistence type="predicted"/>
<dbReference type="OrthoDB" id="4146344at2"/>
<dbReference type="AlphaFoldDB" id="A0A5P2HAU8"/>
<dbReference type="EMBL" id="CP044067">
    <property type="protein sequence ID" value="QET04878.1"/>
    <property type="molecule type" value="Genomic_DNA"/>
</dbReference>
<dbReference type="Gene3D" id="1.10.150.690">
    <property type="entry name" value="DUF2063"/>
    <property type="match status" value="1"/>
</dbReference>
<reference evidence="2 3" key="1">
    <citation type="submission" date="2019-09" db="EMBL/GenBank/DDBJ databases">
        <title>FDA dAtabase for Regulatory Grade micrObial Sequences (FDA-ARGOS): Supporting development and validation of Infectious Disease Dx tests.</title>
        <authorList>
            <person name="Sciortino C."/>
            <person name="Tallon L."/>
            <person name="Sadzewicz L."/>
            <person name="Vavikolanu K."/>
            <person name="Mehta A."/>
            <person name="Aluvathingal J."/>
            <person name="Nadendla S."/>
            <person name="Nandy P."/>
            <person name="Geyer C."/>
            <person name="Yan Y."/>
            <person name="Sichtig H."/>
        </authorList>
    </citation>
    <scope>NUCLEOTIDE SEQUENCE [LARGE SCALE GENOMIC DNA]</scope>
    <source>
        <strain evidence="2 3">FDAARGOS_664</strain>
    </source>
</reference>
<gene>
    <name evidence="2" type="ORF">FOB72_22650</name>
</gene>
<organism evidence="2 3">
    <name type="scientific">Cupriavidus pauculus</name>
    <dbReference type="NCBI Taxonomy" id="82633"/>
    <lineage>
        <taxon>Bacteria</taxon>
        <taxon>Pseudomonadati</taxon>
        <taxon>Pseudomonadota</taxon>
        <taxon>Betaproteobacteria</taxon>
        <taxon>Burkholderiales</taxon>
        <taxon>Burkholderiaceae</taxon>
        <taxon>Cupriavidus</taxon>
    </lineage>
</organism>
<dbReference type="InterPro" id="IPR018640">
    <property type="entry name" value="DUF2063"/>
</dbReference>
<dbReference type="Proteomes" id="UP000322822">
    <property type="component" value="Chromosome 2"/>
</dbReference>
<name>A0A5P2HAU8_9BURK</name>
<feature type="domain" description="Putative DNA-binding" evidence="1">
    <location>
        <begin position="24"/>
        <end position="120"/>
    </location>
</feature>
<evidence type="ECO:0000259" key="1">
    <source>
        <dbReference type="Pfam" id="PF09836"/>
    </source>
</evidence>
<dbReference type="Pfam" id="PF09836">
    <property type="entry name" value="DUF2063"/>
    <property type="match status" value="1"/>
</dbReference>
<evidence type="ECO:0000313" key="3">
    <source>
        <dbReference type="Proteomes" id="UP000322822"/>
    </source>
</evidence>
<sequence>MRCVPMLSARASQRRLAMPSPDALQQMFAQAIVAPRLDTETASACLAIFDGDADAVRSRMRYYRGNQQATALSVLGNAYPVVRALLGDEFFEALSDVYRQAHPSQDPDLHRYGGAFGDFLRTFDPVAPYPYIPDVARLEWQCHAAYYAPDETPLTVDDIASLSPDTVAAMPVALTSCTRPFTSPWDAVSIWRAHQPDGPALPEDPHVASAGIVVRPDWRVNVLPASAAEAVALASLISTHVDSPMPLGALLQRAASLDRQFHPAAALSRWLHAGMLRRAS</sequence>
<evidence type="ECO:0000313" key="2">
    <source>
        <dbReference type="EMBL" id="QET04878.1"/>
    </source>
</evidence>
<protein>
    <recommendedName>
        <fullName evidence="1">Putative DNA-binding domain-containing protein</fullName>
    </recommendedName>
</protein>
<dbReference type="InterPro" id="IPR044922">
    <property type="entry name" value="DUF2063_N_sf"/>
</dbReference>